<dbReference type="PANTHER" id="PTHR31313">
    <property type="entry name" value="TY1 ENHANCER ACTIVATOR"/>
    <property type="match status" value="1"/>
</dbReference>
<evidence type="ECO:0000313" key="10">
    <source>
        <dbReference type="Proteomes" id="UP000179179"/>
    </source>
</evidence>
<dbReference type="GO" id="GO:0006351">
    <property type="term" value="P:DNA-templated transcription"/>
    <property type="evidence" value="ECO:0007669"/>
    <property type="project" value="InterPro"/>
</dbReference>
<comment type="caution">
    <text evidence="9">The sequence shown here is derived from an EMBL/GenBank/DDBJ whole genome shotgun (WGS) entry which is preliminary data.</text>
</comment>
<feature type="domain" description="Xylanolytic transcriptional activator regulatory" evidence="8">
    <location>
        <begin position="275"/>
        <end position="350"/>
    </location>
</feature>
<evidence type="ECO:0000256" key="3">
    <source>
        <dbReference type="ARBA" id="ARBA00023015"/>
    </source>
</evidence>
<evidence type="ECO:0000256" key="6">
    <source>
        <dbReference type="ARBA" id="ARBA00023242"/>
    </source>
</evidence>
<dbReference type="OrthoDB" id="4161332at2759"/>
<dbReference type="PANTHER" id="PTHR31313:SF86">
    <property type="entry name" value="ZN(2)-C6 FUNGAL-TYPE DOMAIN-CONTAINING PROTEIN"/>
    <property type="match status" value="1"/>
</dbReference>
<dbReference type="SMART" id="SM00906">
    <property type="entry name" value="Fungal_trans"/>
    <property type="match status" value="1"/>
</dbReference>
<feature type="region of interest" description="Disordered" evidence="7">
    <location>
        <begin position="38"/>
        <end position="98"/>
    </location>
</feature>
<dbReference type="Pfam" id="PF04082">
    <property type="entry name" value="Fungal_trans"/>
    <property type="match status" value="1"/>
</dbReference>
<protein>
    <recommendedName>
        <fullName evidence="8">Xylanolytic transcriptional activator regulatory domain-containing protein</fullName>
    </recommendedName>
</protein>
<keyword evidence="2" id="KW-0862">Zinc</keyword>
<keyword evidence="1" id="KW-0479">Metal-binding</keyword>
<evidence type="ECO:0000256" key="5">
    <source>
        <dbReference type="ARBA" id="ARBA00023163"/>
    </source>
</evidence>
<organism evidence="9 10">
    <name type="scientific">Aspergillus bombycis</name>
    <dbReference type="NCBI Taxonomy" id="109264"/>
    <lineage>
        <taxon>Eukaryota</taxon>
        <taxon>Fungi</taxon>
        <taxon>Dikarya</taxon>
        <taxon>Ascomycota</taxon>
        <taxon>Pezizomycotina</taxon>
        <taxon>Eurotiomycetes</taxon>
        <taxon>Eurotiomycetidae</taxon>
        <taxon>Eurotiales</taxon>
        <taxon>Aspergillaceae</taxon>
        <taxon>Aspergillus</taxon>
    </lineage>
</organism>
<feature type="compositionally biased region" description="Basic and acidic residues" evidence="7">
    <location>
        <begin position="40"/>
        <end position="60"/>
    </location>
</feature>
<dbReference type="RefSeq" id="XP_022391097.1">
    <property type="nucleotide sequence ID" value="XM_022530937.1"/>
</dbReference>
<sequence>MLEAQVAWFKTTLIQMKNADVQTRALLLREALALPNVPLHHSEEERPKERPKEQPKERRGSGQTTLNGDLTHTRSLQKPPTERCKSVSSDDELETSTFVSADDQGRIGVFGPTSGLHNGLETSQLVGDPPEFVRNLLITNAVIQRQKEYELRNHADFDGVPPDLAMHLLDVHWNRQHHSFLLTYRPAFTRDWVSGGPYFSRFLLNAIFASGSKFSGRTEVRDDPSLAQTAGNRFLRRCQELFYLDSLLENPSIPTIVGLLHLGSVYVARGEMSKSWINTGLAIRMAFDLGLHLDTRVPDLYPEDVEIRRRAFWAAFISDKLQCLYFGRPVAIHLRDTHVSTELRDTMEELECWSPYIDSQCSTYPIQSPPPVPTFTISAFQQFCLLSNLMADIINHFYVVGAKPATPQITLQELDDALCGWYFNLPDCVAFQPWSTDKTTAHKLVTPNIMILHSTYHALIILLHRPFVSNSNLRAKSPPVNSWRACSTAASRITAIIERWKESFALYKAPYLLGYCAYVACTIHVRDAALHRGGQSHSMLTTTLSMLNEISSVNPALTRSEQLVRNLMAVNAITELSHPSPVASSNTVFDVDMEALIQMFPDPLDDQLVDLQVSSPNFSQASFLGSSSNTTVGLQCDDEVQPDGVSLE</sequence>
<evidence type="ECO:0000259" key="8">
    <source>
        <dbReference type="SMART" id="SM00906"/>
    </source>
</evidence>
<dbReference type="Proteomes" id="UP000179179">
    <property type="component" value="Unassembled WGS sequence"/>
</dbReference>
<gene>
    <name evidence="9" type="ORF">ABOM_003807</name>
</gene>
<evidence type="ECO:0000256" key="2">
    <source>
        <dbReference type="ARBA" id="ARBA00022833"/>
    </source>
</evidence>
<dbReference type="GeneID" id="34447197"/>
<feature type="compositionally biased region" description="Polar residues" evidence="7">
    <location>
        <begin position="61"/>
        <end position="78"/>
    </location>
</feature>
<dbReference type="InterPro" id="IPR051615">
    <property type="entry name" value="Transcr_Regulatory_Elem"/>
</dbReference>
<dbReference type="STRING" id="109264.A0A1F8A6H9"/>
<dbReference type="CDD" id="cd12148">
    <property type="entry name" value="fungal_TF_MHR"/>
    <property type="match status" value="1"/>
</dbReference>
<keyword evidence="10" id="KW-1185">Reference proteome</keyword>
<name>A0A1F8A6H9_9EURO</name>
<dbReference type="GO" id="GO:0008270">
    <property type="term" value="F:zinc ion binding"/>
    <property type="evidence" value="ECO:0007669"/>
    <property type="project" value="InterPro"/>
</dbReference>
<accession>A0A1F8A6H9</accession>
<reference evidence="9 10" key="1">
    <citation type="journal article" date="2016" name="Genome Biol. Evol.">
        <title>Draft genome sequence of an aflatoxigenic Aspergillus species, A. bombycis.</title>
        <authorList>
            <person name="Moore G.G."/>
            <person name="Mack B.M."/>
            <person name="Beltz S.B."/>
            <person name="Gilbert M.K."/>
        </authorList>
    </citation>
    <scope>NUCLEOTIDE SEQUENCE [LARGE SCALE GENOMIC DNA]</scope>
    <source>
        <strain evidence="10">NRRL 26010</strain>
    </source>
</reference>
<dbReference type="EMBL" id="LYCR01000024">
    <property type="protein sequence ID" value="OGM47380.1"/>
    <property type="molecule type" value="Genomic_DNA"/>
</dbReference>
<evidence type="ECO:0000256" key="4">
    <source>
        <dbReference type="ARBA" id="ARBA00023125"/>
    </source>
</evidence>
<keyword evidence="6" id="KW-0539">Nucleus</keyword>
<evidence type="ECO:0000313" key="9">
    <source>
        <dbReference type="EMBL" id="OGM47380.1"/>
    </source>
</evidence>
<keyword evidence="3" id="KW-0805">Transcription regulation</keyword>
<dbReference type="AlphaFoldDB" id="A0A1F8A6H9"/>
<keyword evidence="5" id="KW-0804">Transcription</keyword>
<evidence type="ECO:0000256" key="7">
    <source>
        <dbReference type="SAM" id="MobiDB-lite"/>
    </source>
</evidence>
<evidence type="ECO:0000256" key="1">
    <source>
        <dbReference type="ARBA" id="ARBA00022723"/>
    </source>
</evidence>
<dbReference type="GO" id="GO:0003677">
    <property type="term" value="F:DNA binding"/>
    <property type="evidence" value="ECO:0007669"/>
    <property type="project" value="UniProtKB-KW"/>
</dbReference>
<dbReference type="InterPro" id="IPR007219">
    <property type="entry name" value="XnlR_reg_dom"/>
</dbReference>
<keyword evidence="4" id="KW-0238">DNA-binding</keyword>
<proteinExistence type="predicted"/>